<dbReference type="InterPro" id="IPR013783">
    <property type="entry name" value="Ig-like_fold"/>
</dbReference>
<reference evidence="1 2" key="1">
    <citation type="journal article" date="2019" name="Int. J. Syst. Evol. Microbiol.">
        <title>The Global Catalogue of Microorganisms (GCM) 10K type strain sequencing project: providing services to taxonomists for standard genome sequencing and annotation.</title>
        <authorList>
            <consortium name="The Broad Institute Genomics Platform"/>
            <consortium name="The Broad Institute Genome Sequencing Center for Infectious Disease"/>
            <person name="Wu L."/>
            <person name="Ma J."/>
        </authorList>
    </citation>
    <scope>NUCLEOTIDE SEQUENCE [LARGE SCALE GENOMIC DNA]</scope>
    <source>
        <strain evidence="1 2">JCM 6923</strain>
    </source>
</reference>
<accession>A0ABN3MF56</accession>
<evidence type="ECO:0008006" key="3">
    <source>
        <dbReference type="Google" id="ProtNLM"/>
    </source>
</evidence>
<dbReference type="Gene3D" id="2.60.40.10">
    <property type="entry name" value="Immunoglobulins"/>
    <property type="match status" value="1"/>
</dbReference>
<dbReference type="RefSeq" id="WP_346077970.1">
    <property type="nucleotide sequence ID" value="NZ_BAAATL010000029.1"/>
</dbReference>
<comment type="caution">
    <text evidence="1">The sequence shown here is derived from an EMBL/GenBank/DDBJ whole genome shotgun (WGS) entry which is preliminary data.</text>
</comment>
<proteinExistence type="predicted"/>
<gene>
    <name evidence="1" type="ORF">GCM10010422_56870</name>
</gene>
<organism evidence="1 2">
    <name type="scientific">Streptomyces graminearus</name>
    <dbReference type="NCBI Taxonomy" id="284030"/>
    <lineage>
        <taxon>Bacteria</taxon>
        <taxon>Bacillati</taxon>
        <taxon>Actinomycetota</taxon>
        <taxon>Actinomycetes</taxon>
        <taxon>Kitasatosporales</taxon>
        <taxon>Streptomycetaceae</taxon>
        <taxon>Streptomyces</taxon>
    </lineage>
</organism>
<evidence type="ECO:0000313" key="1">
    <source>
        <dbReference type="EMBL" id="GAA2500421.1"/>
    </source>
</evidence>
<dbReference type="Proteomes" id="UP001501721">
    <property type="component" value="Unassembled WGS sequence"/>
</dbReference>
<name>A0ABN3MF56_9ACTN</name>
<protein>
    <recommendedName>
        <fullName evidence="3">Ig-like domain repeat protein</fullName>
    </recommendedName>
</protein>
<evidence type="ECO:0000313" key="2">
    <source>
        <dbReference type="Proteomes" id="UP001501721"/>
    </source>
</evidence>
<keyword evidence="2" id="KW-1185">Reference proteome</keyword>
<dbReference type="EMBL" id="BAAATL010000029">
    <property type="protein sequence ID" value="GAA2500421.1"/>
    <property type="molecule type" value="Genomic_DNA"/>
</dbReference>
<dbReference type="SUPFAM" id="SSF63829">
    <property type="entry name" value="Calcium-dependent phosphotriesterase"/>
    <property type="match status" value="1"/>
</dbReference>
<sequence length="668" mass="69128">MLAAEEPQQSLSHVATFDVSSGTASAKADTLVHGGTATGFQVTGDSATVLLAAPQQLAAHAYRTADLAAAAPSGYFTGAAGPNAAALDTDGTIVVGTPSGSAPGVYVYAASGTLAENHITFPTGTLVPDGLRWGDDGLALYGVTQDSSGAYTLNVLSGAKLTDTQLTLDAPQYAVPTQPYTFTGSLSTKGLIPVGASLTVTRDGTALPDATVGTDGSFTVSDTSEDEGAHAYRVTYAGDATHRAAAASQTVHVARLSTIIPFPDFASVSPGSVVFTGLLMSELNFGSLPQGTTVQVSRTDEDTQETTQLPPVTVDPATTEFTVTDAPHSAGRFTYRLSYAGDATHQPTSSDTTVQISPYAPAVTLNGPETAPRDKALTFGGKLSDAPYGSGEKAIVTRTDAAHTTKPVTWTAPVGTDGTITVKDTPPVGGAATYTVSYPGDASHQPATASAIVQVSRTATALSVTTKASSYAYGASAAVTAHLGTTYDGRTVSLYAQPYGGAKKLVKTGTVDASGNLSATYKLTRDTTFTASFGGDDHYAPATATHTAYGQVKITESLGGSYTSTKYGTTAYRVYHHTAKPRVTAVVSPNKSGQCEKFQAQQYRGGTWHTLTTSGCYSLDPKSTGTTRLTLTNAVNQKFRVRSQYVPSAKDNTNLTTWSGWLYFTVRT</sequence>